<keyword evidence="3" id="KW-0067">ATP-binding</keyword>
<dbReference type="CDD" id="cd16936">
    <property type="entry name" value="HATPase_RsbW-like"/>
    <property type="match status" value="1"/>
</dbReference>
<keyword evidence="4" id="KW-1185">Reference proteome</keyword>
<dbReference type="InterPro" id="IPR003594">
    <property type="entry name" value="HATPase_dom"/>
</dbReference>
<organism evidence="3 4">
    <name type="scientific">Pedobacter segetis</name>
    <dbReference type="NCBI Taxonomy" id="2793069"/>
    <lineage>
        <taxon>Bacteria</taxon>
        <taxon>Pseudomonadati</taxon>
        <taxon>Bacteroidota</taxon>
        <taxon>Sphingobacteriia</taxon>
        <taxon>Sphingobacteriales</taxon>
        <taxon>Sphingobacteriaceae</taxon>
        <taxon>Pedobacter</taxon>
    </lineage>
</organism>
<dbReference type="Pfam" id="PF13581">
    <property type="entry name" value="HATPase_c_2"/>
    <property type="match status" value="1"/>
</dbReference>
<reference evidence="3 4" key="1">
    <citation type="submission" date="2020-12" db="EMBL/GenBank/DDBJ databases">
        <title>Bacterial novel species Pedobacter sp. SD-b isolated from soil.</title>
        <authorList>
            <person name="Jung H.-Y."/>
        </authorList>
    </citation>
    <scope>NUCLEOTIDE SEQUENCE [LARGE SCALE GENOMIC DNA]</scope>
    <source>
        <strain evidence="3 4">SD-b</strain>
    </source>
</reference>
<dbReference type="InterPro" id="IPR036890">
    <property type="entry name" value="HATPase_C_sf"/>
</dbReference>
<dbReference type="SUPFAM" id="SSF55874">
    <property type="entry name" value="ATPase domain of HSP90 chaperone/DNA topoisomerase II/histidine kinase"/>
    <property type="match status" value="1"/>
</dbReference>
<dbReference type="Proteomes" id="UP000660024">
    <property type="component" value="Unassembled WGS sequence"/>
</dbReference>
<dbReference type="InterPro" id="IPR050267">
    <property type="entry name" value="Anti-sigma-factor_SerPK"/>
</dbReference>
<accession>A0ABS1BJT3</accession>
<feature type="domain" description="Histidine kinase/HSP90-like ATPase" evidence="2">
    <location>
        <begin position="19"/>
        <end position="137"/>
    </location>
</feature>
<keyword evidence="1" id="KW-0418">Kinase</keyword>
<protein>
    <submittedName>
        <fullName evidence="3">ATP-binding protein</fullName>
    </submittedName>
</protein>
<evidence type="ECO:0000259" key="2">
    <source>
        <dbReference type="Pfam" id="PF13581"/>
    </source>
</evidence>
<dbReference type="PANTHER" id="PTHR35526">
    <property type="entry name" value="ANTI-SIGMA-F FACTOR RSBW-RELATED"/>
    <property type="match status" value="1"/>
</dbReference>
<evidence type="ECO:0000313" key="3">
    <source>
        <dbReference type="EMBL" id="MBK0383150.1"/>
    </source>
</evidence>
<dbReference type="GO" id="GO:0005524">
    <property type="term" value="F:ATP binding"/>
    <property type="evidence" value="ECO:0007669"/>
    <property type="project" value="UniProtKB-KW"/>
</dbReference>
<sequence length="141" mass="15991">MNNLTETMDGLYSLQLQSNSQSVAVMENFVDDLVKQLNIGDDVYANLMTCLNEAITNAIYHGNKQDPEKKVFVNLEVVNNKRLMFTIADEGDGFDFTNIPDPTDIENLEKLTGRGVYIMKKLADQCIFNSKGNEVELHFKY</sequence>
<dbReference type="EMBL" id="JAEHFY010000011">
    <property type="protein sequence ID" value="MBK0383150.1"/>
    <property type="molecule type" value="Genomic_DNA"/>
</dbReference>
<evidence type="ECO:0000313" key="4">
    <source>
        <dbReference type="Proteomes" id="UP000660024"/>
    </source>
</evidence>
<gene>
    <name evidence="3" type="ORF">I5M32_09285</name>
</gene>
<proteinExistence type="predicted"/>
<keyword evidence="1" id="KW-0723">Serine/threonine-protein kinase</keyword>
<evidence type="ECO:0000256" key="1">
    <source>
        <dbReference type="ARBA" id="ARBA00022527"/>
    </source>
</evidence>
<name>A0ABS1BJT3_9SPHI</name>
<comment type="caution">
    <text evidence="3">The sequence shown here is derived from an EMBL/GenBank/DDBJ whole genome shotgun (WGS) entry which is preliminary data.</text>
</comment>
<keyword evidence="3" id="KW-0547">Nucleotide-binding</keyword>
<dbReference type="PANTHER" id="PTHR35526:SF3">
    <property type="entry name" value="ANTI-SIGMA-F FACTOR RSBW"/>
    <property type="match status" value="1"/>
</dbReference>
<dbReference type="Gene3D" id="3.30.565.10">
    <property type="entry name" value="Histidine kinase-like ATPase, C-terminal domain"/>
    <property type="match status" value="1"/>
</dbReference>
<keyword evidence="1" id="KW-0808">Transferase</keyword>
<dbReference type="RefSeq" id="WP_200585954.1">
    <property type="nucleotide sequence ID" value="NZ_JAEHFY010000011.1"/>
</dbReference>